<keyword evidence="3 6" id="KW-0378">Hydrolase</keyword>
<dbReference type="PROSITE" id="PS51318">
    <property type="entry name" value="TAT"/>
    <property type="match status" value="1"/>
</dbReference>
<dbReference type="RefSeq" id="WP_132805956.1">
    <property type="nucleotide sequence ID" value="NZ_SMAK01000003.1"/>
</dbReference>
<keyword evidence="7" id="KW-1185">Reference proteome</keyword>
<dbReference type="SUPFAM" id="SSF56281">
    <property type="entry name" value="Metallo-hydrolase/oxidoreductase"/>
    <property type="match status" value="1"/>
</dbReference>
<sequence length="327" mass="35306">MTTGLQVTRRWALLTGAGAAAMTAVGGLGIRPTSAAPQKLGPSTPTVYRFELGDFEIATIADGAIQLDGPHPIFGNDQPAEDVQAYAEANFLPPTRMEISFTPVIVNTGSDLVMFDSGNGAARRPGAGLLGERLAAAGYAPDDVSVVVITHCHPDHIGGLMEDGRPLFPNARYVIGETEYQFWTSDDRIGTPAENAASLARTNVMPFAEKMTFLQDGGEVVSGIRAVAAHGHTPGHMAYMIESQGKPFLIWADSVNHYVMSLQRPDWHVHFDMDKAAAAANRRRILDMVATDRIPATGYHMPFPAVGFVEKTGDSFRWVPVSYQLRV</sequence>
<dbReference type="OrthoDB" id="9773738at2"/>
<dbReference type="InterPro" id="IPR051013">
    <property type="entry name" value="MBL_superfamily_lactonases"/>
</dbReference>
<organism evidence="6 7">
    <name type="scientific">Tepidamorphus gemmatus</name>
    <dbReference type="NCBI Taxonomy" id="747076"/>
    <lineage>
        <taxon>Bacteria</taxon>
        <taxon>Pseudomonadati</taxon>
        <taxon>Pseudomonadota</taxon>
        <taxon>Alphaproteobacteria</taxon>
        <taxon>Hyphomicrobiales</taxon>
        <taxon>Tepidamorphaceae</taxon>
        <taxon>Tepidamorphus</taxon>
    </lineage>
</organism>
<comment type="similarity">
    <text evidence="1">Belongs to the metallo-beta-lactamase superfamily.</text>
</comment>
<dbReference type="InterPro" id="IPR001279">
    <property type="entry name" value="Metallo-B-lactamas"/>
</dbReference>
<evidence type="ECO:0000259" key="5">
    <source>
        <dbReference type="SMART" id="SM00849"/>
    </source>
</evidence>
<dbReference type="EMBL" id="SMAK01000003">
    <property type="protein sequence ID" value="TCT12077.1"/>
    <property type="molecule type" value="Genomic_DNA"/>
</dbReference>
<dbReference type="GO" id="GO:0016787">
    <property type="term" value="F:hydrolase activity"/>
    <property type="evidence" value="ECO:0007669"/>
    <property type="project" value="UniProtKB-KW"/>
</dbReference>
<feature type="domain" description="Metallo-beta-lactamase" evidence="5">
    <location>
        <begin position="100"/>
        <end position="293"/>
    </location>
</feature>
<comment type="caution">
    <text evidence="6">The sequence shown here is derived from an EMBL/GenBank/DDBJ whole genome shotgun (WGS) entry which is preliminary data.</text>
</comment>
<evidence type="ECO:0000256" key="1">
    <source>
        <dbReference type="ARBA" id="ARBA00007749"/>
    </source>
</evidence>
<dbReference type="PANTHER" id="PTHR42978:SF6">
    <property type="entry name" value="QUORUM-QUENCHING LACTONASE YTNP-RELATED"/>
    <property type="match status" value="1"/>
</dbReference>
<dbReference type="AlphaFoldDB" id="A0A4R3MI15"/>
<proteinExistence type="inferred from homology"/>
<evidence type="ECO:0000313" key="7">
    <source>
        <dbReference type="Proteomes" id="UP000295678"/>
    </source>
</evidence>
<dbReference type="Proteomes" id="UP000295678">
    <property type="component" value="Unassembled WGS sequence"/>
</dbReference>
<keyword evidence="2" id="KW-0479">Metal-binding</keyword>
<dbReference type="InterPro" id="IPR036866">
    <property type="entry name" value="RibonucZ/Hydroxyglut_hydro"/>
</dbReference>
<accession>A0A4R3MI15</accession>
<dbReference type="PANTHER" id="PTHR42978">
    <property type="entry name" value="QUORUM-QUENCHING LACTONASE YTNP-RELATED-RELATED"/>
    <property type="match status" value="1"/>
</dbReference>
<dbReference type="Gene3D" id="3.60.15.10">
    <property type="entry name" value="Ribonuclease Z/Hydroxyacylglutathione hydrolase-like"/>
    <property type="match status" value="1"/>
</dbReference>
<gene>
    <name evidence="6" type="ORF">EDC22_103392</name>
</gene>
<protein>
    <submittedName>
        <fullName evidence="6">Glyoxylase-like metal-dependent hydrolase (Beta-lactamase superfamily II)</fullName>
    </submittedName>
</protein>
<dbReference type="Pfam" id="PF00753">
    <property type="entry name" value="Lactamase_B"/>
    <property type="match status" value="1"/>
</dbReference>
<dbReference type="SMART" id="SM00849">
    <property type="entry name" value="Lactamase_B"/>
    <property type="match status" value="1"/>
</dbReference>
<evidence type="ECO:0000313" key="6">
    <source>
        <dbReference type="EMBL" id="TCT12077.1"/>
    </source>
</evidence>
<dbReference type="InterPro" id="IPR006311">
    <property type="entry name" value="TAT_signal"/>
</dbReference>
<evidence type="ECO:0000256" key="2">
    <source>
        <dbReference type="ARBA" id="ARBA00022723"/>
    </source>
</evidence>
<reference evidence="6 7" key="1">
    <citation type="submission" date="2019-03" db="EMBL/GenBank/DDBJ databases">
        <title>Genomic Encyclopedia of Type Strains, Phase IV (KMG-IV): sequencing the most valuable type-strain genomes for metagenomic binning, comparative biology and taxonomic classification.</title>
        <authorList>
            <person name="Goeker M."/>
        </authorList>
    </citation>
    <scope>NUCLEOTIDE SEQUENCE [LARGE SCALE GENOMIC DNA]</scope>
    <source>
        <strain evidence="6 7">DSM 19345</strain>
    </source>
</reference>
<dbReference type="CDD" id="cd07720">
    <property type="entry name" value="OPHC2-like_MBL-fold"/>
    <property type="match status" value="1"/>
</dbReference>
<keyword evidence="4" id="KW-0862">Zinc</keyword>
<dbReference type="GO" id="GO:0046872">
    <property type="term" value="F:metal ion binding"/>
    <property type="evidence" value="ECO:0007669"/>
    <property type="project" value="UniProtKB-KW"/>
</dbReference>
<evidence type="ECO:0000256" key="4">
    <source>
        <dbReference type="ARBA" id="ARBA00022833"/>
    </source>
</evidence>
<name>A0A4R3MI15_9HYPH</name>
<evidence type="ECO:0000256" key="3">
    <source>
        <dbReference type="ARBA" id="ARBA00022801"/>
    </source>
</evidence>